<evidence type="ECO:0000313" key="5">
    <source>
        <dbReference type="Proteomes" id="UP000198431"/>
    </source>
</evidence>
<comment type="caution">
    <text evidence="2">The sequence shown here is derived from an EMBL/GenBank/DDBJ whole genome shotgun (WGS) entry which is preliminary data.</text>
</comment>
<dbReference type="RefSeq" id="WP_073395440.1">
    <property type="nucleotide sequence ID" value="NZ_FRBX01000003.1"/>
</dbReference>
<organism evidence="2 5">
    <name type="scientific">Flavobacterium pectinovorum</name>
    <dbReference type="NCBI Taxonomy" id="29533"/>
    <lineage>
        <taxon>Bacteria</taxon>
        <taxon>Pseudomonadati</taxon>
        <taxon>Bacteroidota</taxon>
        <taxon>Flavobacteriia</taxon>
        <taxon>Flavobacteriales</taxon>
        <taxon>Flavobacteriaceae</taxon>
        <taxon>Flavobacterium</taxon>
    </lineage>
</organism>
<reference evidence="2 5" key="1">
    <citation type="submission" date="2016-11" db="EMBL/GenBank/DDBJ databases">
        <title>Whole genomes of Flavobacteriaceae.</title>
        <authorList>
            <person name="Stine C."/>
            <person name="Li C."/>
            <person name="Tadesse D."/>
        </authorList>
    </citation>
    <scope>NUCLEOTIDE SEQUENCE [LARGE SCALE GENOMIC DNA]</scope>
    <source>
        <strain evidence="2 5">ATCC 19366</strain>
    </source>
</reference>
<evidence type="ECO:0000256" key="1">
    <source>
        <dbReference type="SAM" id="Phobius"/>
    </source>
</evidence>
<keyword evidence="1" id="KW-0472">Membrane</keyword>
<reference evidence="3 4" key="2">
    <citation type="submission" date="2016-11" db="EMBL/GenBank/DDBJ databases">
        <authorList>
            <person name="Varghese N."/>
            <person name="Submissions S."/>
        </authorList>
    </citation>
    <scope>NUCLEOTIDE SEQUENCE [LARGE SCALE GENOMIC DNA]</scope>
    <source>
        <strain evidence="3 4">DSM 6368</strain>
    </source>
</reference>
<keyword evidence="1" id="KW-1133">Transmembrane helix</keyword>
<evidence type="ECO:0000313" key="4">
    <source>
        <dbReference type="Proteomes" id="UP000184216"/>
    </source>
</evidence>
<name>A0AB36NVL1_9FLAO</name>
<accession>A0AB36NVL1</accession>
<dbReference type="EMBL" id="FRBX01000003">
    <property type="protein sequence ID" value="SHM53554.1"/>
    <property type="molecule type" value="Genomic_DNA"/>
</dbReference>
<feature type="transmembrane region" description="Helical" evidence="1">
    <location>
        <begin position="12"/>
        <end position="29"/>
    </location>
</feature>
<evidence type="ECO:0000313" key="2">
    <source>
        <dbReference type="EMBL" id="OXB00048.1"/>
    </source>
</evidence>
<protein>
    <recommendedName>
        <fullName evidence="6">DUF3592 domain-containing protein</fullName>
    </recommendedName>
</protein>
<gene>
    <name evidence="2" type="ORF">B0A72_20955</name>
    <name evidence="3" type="ORF">SAMN05444387_2750</name>
</gene>
<feature type="transmembrane region" description="Helical" evidence="1">
    <location>
        <begin position="41"/>
        <end position="59"/>
    </location>
</feature>
<dbReference type="AlphaFoldDB" id="A0AB36NVL1"/>
<evidence type="ECO:0000313" key="3">
    <source>
        <dbReference type="EMBL" id="SHM53554.1"/>
    </source>
</evidence>
<keyword evidence="1" id="KW-0812">Transmembrane</keyword>
<proteinExistence type="predicted"/>
<evidence type="ECO:0008006" key="6">
    <source>
        <dbReference type="Google" id="ProtNLM"/>
    </source>
</evidence>
<dbReference type="EMBL" id="MUHB01000025">
    <property type="protein sequence ID" value="OXB00048.1"/>
    <property type="molecule type" value="Genomic_DNA"/>
</dbReference>
<dbReference type="Proteomes" id="UP000184216">
    <property type="component" value="Unassembled WGS sequence"/>
</dbReference>
<dbReference type="Proteomes" id="UP000198431">
    <property type="component" value="Unassembled WGS sequence"/>
</dbReference>
<sequence length="172" mass="20289">MEFLFTMNPFFYALIVIFVTILLFRLCYFFENFSTFKISNLLAIFALLFIGVFLFFKALKETYSVIKIKENYGLTQGKITYYKSGRGRKVKGQVDYDYVVNNILISNVVEENDFVDIPDKKPDTTINYLIIYEQKRPQNSFLLFNYPVVESDDILEYQELFKKGIPDDVFVN</sequence>
<keyword evidence="4" id="KW-1185">Reference proteome</keyword>